<feature type="region of interest" description="Disordered" evidence="9">
    <location>
        <begin position="234"/>
        <end position="312"/>
    </location>
</feature>
<dbReference type="STRING" id="147828.A0A4S2M9G5"/>
<dbReference type="FunFam" id="1.10.510.10:FF:000768">
    <property type="entry name" value="Non-specific serine/threonine protein kinase"/>
    <property type="match status" value="1"/>
</dbReference>
<evidence type="ECO:0000313" key="12">
    <source>
        <dbReference type="Proteomes" id="UP000308267"/>
    </source>
</evidence>
<comment type="cofactor">
    <cofactor evidence="1">
        <name>Mg(2+)</name>
        <dbReference type="ChEBI" id="CHEBI:18420"/>
    </cofactor>
</comment>
<dbReference type="SUPFAM" id="SSF56112">
    <property type="entry name" value="Protein kinase-like (PK-like)"/>
    <property type="match status" value="1"/>
</dbReference>
<reference evidence="11 12" key="1">
    <citation type="journal article" date="2019" name="BMC Genomics">
        <title>New insights from Opisthorchis felineus genome: update on genomics of the epidemiologically important liver flukes.</title>
        <authorList>
            <person name="Ershov N.I."/>
            <person name="Mordvinov V.A."/>
            <person name="Prokhortchouk E.B."/>
            <person name="Pakharukova M.Y."/>
            <person name="Gunbin K.V."/>
            <person name="Ustyantsev K."/>
            <person name="Genaev M.A."/>
            <person name="Blinov A.G."/>
            <person name="Mazur A."/>
            <person name="Boulygina E."/>
            <person name="Tsygankova S."/>
            <person name="Khrameeva E."/>
            <person name="Chekanov N."/>
            <person name="Fan G."/>
            <person name="Xiao A."/>
            <person name="Zhang H."/>
            <person name="Xu X."/>
            <person name="Yang H."/>
            <person name="Solovyev V."/>
            <person name="Lee S.M."/>
            <person name="Liu X."/>
            <person name="Afonnikov D.A."/>
            <person name="Skryabin K.G."/>
        </authorList>
    </citation>
    <scope>NUCLEOTIDE SEQUENCE [LARGE SCALE GENOMIC DNA]</scope>
    <source>
        <strain evidence="11">AK-0245</strain>
        <tissue evidence="11">Whole organism</tissue>
    </source>
</reference>
<dbReference type="GO" id="GO:0046872">
    <property type="term" value="F:metal ion binding"/>
    <property type="evidence" value="ECO:0007669"/>
    <property type="project" value="UniProtKB-KW"/>
</dbReference>
<accession>A0A4S2M9G5</accession>
<feature type="compositionally biased region" description="Low complexity" evidence="9">
    <location>
        <begin position="95"/>
        <end position="107"/>
    </location>
</feature>
<evidence type="ECO:0000256" key="1">
    <source>
        <dbReference type="ARBA" id="ARBA00001946"/>
    </source>
</evidence>
<feature type="compositionally biased region" description="Polar residues" evidence="9">
    <location>
        <begin position="268"/>
        <end position="285"/>
    </location>
</feature>
<keyword evidence="5 8" id="KW-0547">Nucleotide-binding</keyword>
<dbReference type="InterPro" id="IPR011009">
    <property type="entry name" value="Kinase-like_dom_sf"/>
</dbReference>
<protein>
    <recommendedName>
        <fullName evidence="2">non-specific serine/threonine protein kinase</fullName>
        <ecNumber evidence="2">2.7.11.1</ecNumber>
    </recommendedName>
</protein>
<keyword evidence="4" id="KW-0479">Metal-binding</keyword>
<dbReference type="InterPro" id="IPR051931">
    <property type="entry name" value="PAK3-like"/>
</dbReference>
<evidence type="ECO:0000256" key="3">
    <source>
        <dbReference type="ARBA" id="ARBA00022679"/>
    </source>
</evidence>
<evidence type="ECO:0000256" key="8">
    <source>
        <dbReference type="PROSITE-ProRule" id="PRU10141"/>
    </source>
</evidence>
<dbReference type="PROSITE" id="PS50011">
    <property type="entry name" value="PROTEIN_KINASE_DOM"/>
    <property type="match status" value="1"/>
</dbReference>
<evidence type="ECO:0000256" key="6">
    <source>
        <dbReference type="ARBA" id="ARBA00022840"/>
    </source>
</evidence>
<dbReference type="GO" id="GO:0005524">
    <property type="term" value="F:ATP binding"/>
    <property type="evidence" value="ECO:0007669"/>
    <property type="project" value="UniProtKB-UniRule"/>
</dbReference>
<feature type="region of interest" description="Disordered" evidence="9">
    <location>
        <begin position="172"/>
        <end position="200"/>
    </location>
</feature>
<keyword evidence="7" id="KW-0460">Magnesium</keyword>
<feature type="domain" description="Protein kinase" evidence="10">
    <location>
        <begin position="555"/>
        <end position="806"/>
    </location>
</feature>
<dbReference type="PANTHER" id="PTHR45832:SF8">
    <property type="entry name" value="PROTEIN KINASE DOMAIN-CONTAINING PROTEIN"/>
    <property type="match status" value="1"/>
</dbReference>
<dbReference type="OrthoDB" id="1022360at2759"/>
<dbReference type="EC" id="2.7.11.1" evidence="2"/>
<evidence type="ECO:0000256" key="2">
    <source>
        <dbReference type="ARBA" id="ARBA00012513"/>
    </source>
</evidence>
<evidence type="ECO:0000256" key="9">
    <source>
        <dbReference type="SAM" id="MobiDB-lite"/>
    </source>
</evidence>
<dbReference type="Pfam" id="PF00069">
    <property type="entry name" value="Pkinase"/>
    <property type="match status" value="1"/>
</dbReference>
<feature type="region of interest" description="Disordered" evidence="9">
    <location>
        <begin position="75"/>
        <end position="116"/>
    </location>
</feature>
<evidence type="ECO:0000313" key="11">
    <source>
        <dbReference type="EMBL" id="TGZ73085.1"/>
    </source>
</evidence>
<name>A0A4S2M9G5_OPIFE</name>
<organism evidence="11 12">
    <name type="scientific">Opisthorchis felineus</name>
    <dbReference type="NCBI Taxonomy" id="147828"/>
    <lineage>
        <taxon>Eukaryota</taxon>
        <taxon>Metazoa</taxon>
        <taxon>Spiralia</taxon>
        <taxon>Lophotrochozoa</taxon>
        <taxon>Platyhelminthes</taxon>
        <taxon>Trematoda</taxon>
        <taxon>Digenea</taxon>
        <taxon>Opisthorchiida</taxon>
        <taxon>Opisthorchiata</taxon>
        <taxon>Opisthorchiidae</taxon>
        <taxon>Opisthorchis</taxon>
    </lineage>
</organism>
<proteinExistence type="predicted"/>
<gene>
    <name evidence="11" type="ORF">CRM22_001699</name>
</gene>
<dbReference type="InterPro" id="IPR000719">
    <property type="entry name" value="Prot_kinase_dom"/>
</dbReference>
<dbReference type="Gene3D" id="1.10.510.10">
    <property type="entry name" value="Transferase(Phosphotransferase) domain 1"/>
    <property type="match status" value="1"/>
</dbReference>
<dbReference type="GO" id="GO:0004674">
    <property type="term" value="F:protein serine/threonine kinase activity"/>
    <property type="evidence" value="ECO:0007669"/>
    <property type="project" value="UniProtKB-EC"/>
</dbReference>
<dbReference type="InterPro" id="IPR017441">
    <property type="entry name" value="Protein_kinase_ATP_BS"/>
</dbReference>
<evidence type="ECO:0000256" key="7">
    <source>
        <dbReference type="ARBA" id="ARBA00022842"/>
    </source>
</evidence>
<keyword evidence="12" id="KW-1185">Reference proteome</keyword>
<keyword evidence="3" id="KW-0808">Transferase</keyword>
<dbReference type="Gene3D" id="3.30.200.20">
    <property type="entry name" value="Phosphorylase Kinase, domain 1"/>
    <property type="match status" value="1"/>
</dbReference>
<comment type="caution">
    <text evidence="11">The sequence shown here is derived from an EMBL/GenBank/DDBJ whole genome shotgun (WGS) entry which is preliminary data.</text>
</comment>
<keyword evidence="6 8" id="KW-0067">ATP-binding</keyword>
<evidence type="ECO:0000256" key="5">
    <source>
        <dbReference type="ARBA" id="ARBA00022741"/>
    </source>
</evidence>
<evidence type="ECO:0000256" key="4">
    <source>
        <dbReference type="ARBA" id="ARBA00022723"/>
    </source>
</evidence>
<dbReference type="AlphaFoldDB" id="A0A4S2M9G5"/>
<dbReference type="PROSITE" id="PS00107">
    <property type="entry name" value="PROTEIN_KINASE_ATP"/>
    <property type="match status" value="1"/>
</dbReference>
<feature type="binding site" evidence="8">
    <location>
        <position position="585"/>
    </location>
    <ligand>
        <name>ATP</name>
        <dbReference type="ChEBI" id="CHEBI:30616"/>
    </ligand>
</feature>
<feature type="compositionally biased region" description="Polar residues" evidence="9">
    <location>
        <begin position="246"/>
        <end position="262"/>
    </location>
</feature>
<sequence length="825" mass="92624">MTTREPGANITHHAGSPYTRVQSPSAKYIPIDEAYLFCNKFNRLHGDTKPYIARDGIHQVNRGLPNKAIILHPSVGKAARASPTIVPPPTKRTGTPRSRSQQPSTSTRHSRPEKVMLTSKSPVYFVEVIRSPAPAASPRPHKMQHNGTEVVFSSRSPDSLTSKSPATYLTFNHRPAEHPQTKRTTSKEFPLALPPRKNTSLRTSDIASVDVGDNRIQVIPRPALNRGVYTTTVNKRVEGGGRPNGAQLSKSNSTDSYETQPTPIAISSLDTSSTQSPVSNQTPTNDYVYDDSFLDPSPETRPSPKNGFPRLKQANSCDFDSVGVLGTIIRVRSPTLREMSKQYRNGETKITRTHSELAPLSSRLQLTTEMKRSKTDVPISRPRYINNYSKTMPSYRSFSQLGMTSKTNGSEHPHQRLLTFETIPSRSMSRSALDHYEFLTPRGDSITNNLLALRGHSSQLTLGTIPPPNPQGFGYTVQRKIRSPTYVKESANKNEVLYETAASVQADRNKLIESRYQNDKPSVMITSQSYQQLTGEQFRSALAQVVDPYDPRTDLEELGPIGEGSTGVVCLMRYRSTNHYIAVKKMNIFKQQRRELLFNEVMIMRHYQHPNIVEMYSSHLIGNELWVVMEYLEGGALTNIVARTLMSEQQIATVCRSVLRALAFLHDHGIIHRDVKSDSILLSSKGQVKLSDFGFCAQLTEQVLRRRSLVGTPYWMSPEVISRKPYGTSVDVWSMGVLLIEMVDGEPSYFNEPPIRVMRRIQTDAVPHLANPHKSSRLLNNFLQRMLNRDPAARATANQLLRDSFIQISGTSECLLPLLRHTRRR</sequence>
<dbReference type="FunFam" id="3.30.200.20:FF:000705">
    <property type="entry name" value="Non-specific serine/threonine protein kinase"/>
    <property type="match status" value="1"/>
</dbReference>
<evidence type="ECO:0000259" key="10">
    <source>
        <dbReference type="PROSITE" id="PS50011"/>
    </source>
</evidence>
<dbReference type="Proteomes" id="UP000308267">
    <property type="component" value="Unassembled WGS sequence"/>
</dbReference>
<feature type="region of interest" description="Disordered" evidence="9">
    <location>
        <begin position="1"/>
        <end position="22"/>
    </location>
</feature>
<dbReference type="EMBL" id="SJOL01003040">
    <property type="protein sequence ID" value="TGZ73085.1"/>
    <property type="molecule type" value="Genomic_DNA"/>
</dbReference>
<dbReference type="PANTHER" id="PTHR45832">
    <property type="entry name" value="SERINE/THREONINE-PROTEIN KINASE SAMKA-RELATED-RELATED"/>
    <property type="match status" value="1"/>
</dbReference>